<dbReference type="RefSeq" id="WP_150494082.1">
    <property type="nucleotide sequence ID" value="NZ_BMFA01000001.1"/>
</dbReference>
<keyword evidence="1" id="KW-0560">Oxidoreductase</keyword>
<keyword evidence="4" id="KW-1185">Reference proteome</keyword>
<dbReference type="OrthoDB" id="9806601at2"/>
<dbReference type="SUPFAM" id="SSF51905">
    <property type="entry name" value="FAD/NAD(P)-binding domain"/>
    <property type="match status" value="1"/>
</dbReference>
<organism evidence="3 4">
    <name type="scientific">Roseibium aquae</name>
    <dbReference type="NCBI Taxonomy" id="1323746"/>
    <lineage>
        <taxon>Bacteria</taxon>
        <taxon>Pseudomonadati</taxon>
        <taxon>Pseudomonadota</taxon>
        <taxon>Alphaproteobacteria</taxon>
        <taxon>Hyphomicrobiales</taxon>
        <taxon>Stappiaceae</taxon>
        <taxon>Roseibium</taxon>
    </lineage>
</organism>
<gene>
    <name evidence="3" type="ORF">GCM10011316_04930</name>
</gene>
<dbReference type="InterPro" id="IPR006076">
    <property type="entry name" value="FAD-dep_OxRdtase"/>
</dbReference>
<feature type="domain" description="FAD dependent oxidoreductase" evidence="2">
    <location>
        <begin position="42"/>
        <end position="393"/>
    </location>
</feature>
<dbReference type="EMBL" id="BMFA01000001">
    <property type="protein sequence ID" value="GGB35810.1"/>
    <property type="molecule type" value="Genomic_DNA"/>
</dbReference>
<dbReference type="PANTHER" id="PTHR13847:SF281">
    <property type="entry name" value="FAD DEPENDENT OXIDOREDUCTASE DOMAIN-CONTAINING PROTEIN"/>
    <property type="match status" value="1"/>
</dbReference>
<comment type="caution">
    <text evidence="3">The sequence shown here is derived from an EMBL/GenBank/DDBJ whole genome shotgun (WGS) entry which is preliminary data.</text>
</comment>
<reference evidence="3" key="2">
    <citation type="submission" date="2020-09" db="EMBL/GenBank/DDBJ databases">
        <authorList>
            <person name="Sun Q."/>
            <person name="Zhou Y."/>
        </authorList>
    </citation>
    <scope>NUCLEOTIDE SEQUENCE</scope>
    <source>
        <strain evidence="3">CGMCC 1.12426</strain>
    </source>
</reference>
<evidence type="ECO:0000313" key="4">
    <source>
        <dbReference type="Proteomes" id="UP000605148"/>
    </source>
</evidence>
<evidence type="ECO:0000313" key="3">
    <source>
        <dbReference type="EMBL" id="GGB35810.1"/>
    </source>
</evidence>
<dbReference type="InterPro" id="IPR036188">
    <property type="entry name" value="FAD/NAD-bd_sf"/>
</dbReference>
<dbReference type="Pfam" id="PF01266">
    <property type="entry name" value="DAO"/>
    <property type="match status" value="1"/>
</dbReference>
<evidence type="ECO:0000256" key="1">
    <source>
        <dbReference type="ARBA" id="ARBA00023002"/>
    </source>
</evidence>
<dbReference type="Proteomes" id="UP000605148">
    <property type="component" value="Unassembled WGS sequence"/>
</dbReference>
<protein>
    <submittedName>
        <fullName evidence="3">Gamma-glutamylputrescine oxidase</fullName>
    </submittedName>
</protein>
<dbReference type="GO" id="GO:0016491">
    <property type="term" value="F:oxidoreductase activity"/>
    <property type="evidence" value="ECO:0007669"/>
    <property type="project" value="UniProtKB-KW"/>
</dbReference>
<accession>A0A916TA13</accession>
<name>A0A916TA13_9HYPH</name>
<dbReference type="Gene3D" id="3.50.50.60">
    <property type="entry name" value="FAD/NAD(P)-binding domain"/>
    <property type="match status" value="1"/>
</dbReference>
<sequence>MLSNPDLLTANDTAGELPASYYAATAIRKTDYPALQGDLTCDVCVVGGGYTGLSTALHLGQRGYRVALLEAHKVGWGASGRNGGQVGPGQRVDQEVLESRHGIAHAKALWDLSLQSMDLLHALIRDHGIDCEFRPGLVEAVHRKDWLEETRDYVEHLRQVYAYDRIDYLDGDAIREWVASPAYFGGAYNRGAGHLHPLNFALGLATACETAGVDIFENSKVLRYRQGQTITVETEMGTVKARYLVLGCNGYLGRLDGQTAAHVMPINNFIIATEPFSPDEAAALIKDRAAVADTKFVINYFRLSSDNRLLFGGGETYSYTFPKDIKSFVRRPMLEIFPQLKDARIDYGWGGTLAITPKRMPYFARIAPNVLSASGYSGHGVAMATLAGQICAEAIDGIAGRFDLFERINVPAFPGGARFRYPLLVLAMTWFAMRDRLGI</sequence>
<dbReference type="AlphaFoldDB" id="A0A916TA13"/>
<reference evidence="3" key="1">
    <citation type="journal article" date="2014" name="Int. J. Syst. Evol. Microbiol.">
        <title>Complete genome sequence of Corynebacterium casei LMG S-19264T (=DSM 44701T), isolated from a smear-ripened cheese.</title>
        <authorList>
            <consortium name="US DOE Joint Genome Institute (JGI-PGF)"/>
            <person name="Walter F."/>
            <person name="Albersmeier A."/>
            <person name="Kalinowski J."/>
            <person name="Ruckert C."/>
        </authorList>
    </citation>
    <scope>NUCLEOTIDE SEQUENCE</scope>
    <source>
        <strain evidence="3">CGMCC 1.12426</strain>
    </source>
</reference>
<evidence type="ECO:0000259" key="2">
    <source>
        <dbReference type="Pfam" id="PF01266"/>
    </source>
</evidence>
<dbReference type="Gene3D" id="3.30.9.10">
    <property type="entry name" value="D-Amino Acid Oxidase, subunit A, domain 2"/>
    <property type="match status" value="1"/>
</dbReference>
<dbReference type="PANTHER" id="PTHR13847">
    <property type="entry name" value="SARCOSINE DEHYDROGENASE-RELATED"/>
    <property type="match status" value="1"/>
</dbReference>
<dbReference type="GO" id="GO:0005737">
    <property type="term" value="C:cytoplasm"/>
    <property type="evidence" value="ECO:0007669"/>
    <property type="project" value="TreeGrafter"/>
</dbReference>
<proteinExistence type="predicted"/>